<proteinExistence type="predicted"/>
<gene>
    <name evidence="3" type="primary">fecR3</name>
    <name evidence="3" type="ORF">NCTC11842_02808</name>
</gene>
<organism evidence="3 4">
    <name type="scientific">Pseudomonas luteola</name>
    <dbReference type="NCBI Taxonomy" id="47886"/>
    <lineage>
        <taxon>Bacteria</taxon>
        <taxon>Pseudomonadati</taxon>
        <taxon>Pseudomonadota</taxon>
        <taxon>Gammaproteobacteria</taxon>
        <taxon>Pseudomonadales</taxon>
        <taxon>Pseudomonadaceae</taxon>
        <taxon>Pseudomonas</taxon>
    </lineage>
</organism>
<sequence length="321" mass="35934">MLFRGVHGVTAPISPQIAEQAVQWLVELQAGAGEEEHRAWQQWRAADPEHERAWQRIETINQRLQGLPSKAARQAVLSKPAYGRREALKLMGVFALLGPAAWLLKERAEPWLADYHTRIGEQRTVTLTDGSRLDLNTDSAVNVSITATQRQLMLIRGEILLHAAHSALPFSVQSQAGMVSTTQGRFNLRKFDDGCRLSVFAGSVQMRCAERPDLSTTLTAGQQVRFSAHHLGKVVPLDSGLDAWRDGLLVAAHMPLGQFIQELSRYQPGWLKCDEHVESLLVSGTYPLKDIEAILAMLEVTQPVRIQRRTRYWISIQPRTA</sequence>
<dbReference type="AlphaFoldDB" id="A0A2X2EPE7"/>
<dbReference type="Proteomes" id="UP000250443">
    <property type="component" value="Unassembled WGS sequence"/>
</dbReference>
<dbReference type="GO" id="GO:0016989">
    <property type="term" value="F:sigma factor antagonist activity"/>
    <property type="evidence" value="ECO:0007669"/>
    <property type="project" value="TreeGrafter"/>
</dbReference>
<feature type="domain" description="FecR N-terminal" evidence="2">
    <location>
        <begin position="19"/>
        <end position="59"/>
    </location>
</feature>
<protein>
    <submittedName>
        <fullName evidence="3">Protein FecR</fullName>
    </submittedName>
</protein>
<dbReference type="EMBL" id="UAUF01000012">
    <property type="protein sequence ID" value="SPZ08480.1"/>
    <property type="molecule type" value="Genomic_DNA"/>
</dbReference>
<dbReference type="Gene3D" id="2.60.120.1440">
    <property type="match status" value="1"/>
</dbReference>
<accession>A0A2X2EPE7</accession>
<dbReference type="PIRSF" id="PIRSF018266">
    <property type="entry name" value="FecR"/>
    <property type="match status" value="1"/>
</dbReference>
<evidence type="ECO:0000313" key="4">
    <source>
        <dbReference type="Proteomes" id="UP000250443"/>
    </source>
</evidence>
<name>A0A2X2EPE7_PSELU</name>
<dbReference type="InterPro" id="IPR032623">
    <property type="entry name" value="FecR_N"/>
</dbReference>
<reference evidence="3 4" key="1">
    <citation type="submission" date="2018-06" db="EMBL/GenBank/DDBJ databases">
        <authorList>
            <consortium name="Pathogen Informatics"/>
            <person name="Doyle S."/>
        </authorList>
    </citation>
    <scope>NUCLEOTIDE SEQUENCE [LARGE SCALE GENOMIC DNA]</scope>
    <source>
        <strain evidence="3 4">NCTC11842</strain>
    </source>
</reference>
<dbReference type="PANTHER" id="PTHR30273">
    <property type="entry name" value="PERIPLASMIC SIGNAL SENSOR AND SIGMA FACTOR ACTIVATOR FECR-RELATED"/>
    <property type="match status" value="1"/>
</dbReference>
<evidence type="ECO:0000313" key="3">
    <source>
        <dbReference type="EMBL" id="SPZ08480.1"/>
    </source>
</evidence>
<evidence type="ECO:0000259" key="2">
    <source>
        <dbReference type="Pfam" id="PF16220"/>
    </source>
</evidence>
<dbReference type="Pfam" id="PF04773">
    <property type="entry name" value="FecR"/>
    <property type="match status" value="1"/>
</dbReference>
<dbReference type="InterPro" id="IPR006860">
    <property type="entry name" value="FecR"/>
</dbReference>
<evidence type="ECO:0000259" key="1">
    <source>
        <dbReference type="Pfam" id="PF04773"/>
    </source>
</evidence>
<feature type="domain" description="FecR protein" evidence="1">
    <location>
        <begin position="114"/>
        <end position="205"/>
    </location>
</feature>
<dbReference type="RefSeq" id="WP_010795002.1">
    <property type="nucleotide sequence ID" value="NZ_CP069262.1"/>
</dbReference>
<dbReference type="InterPro" id="IPR012373">
    <property type="entry name" value="Ferrdict_sens_TM"/>
</dbReference>
<dbReference type="Pfam" id="PF16220">
    <property type="entry name" value="DUF4880"/>
    <property type="match status" value="1"/>
</dbReference>
<dbReference type="PANTHER" id="PTHR30273:SF2">
    <property type="entry name" value="PROTEIN FECR"/>
    <property type="match status" value="1"/>
</dbReference>